<dbReference type="PANTHER" id="PTHR31053">
    <property type="entry name" value="MAGNESIUM-PROTOPORPHYRIN IX MONOMETHYL ESTER [OXIDATIVE] CYCLASE, CHLOROPLASTIC"/>
    <property type="match status" value="1"/>
</dbReference>
<dbReference type="HAMAP" id="MF_01840">
    <property type="entry name" value="AcsF"/>
    <property type="match status" value="1"/>
</dbReference>
<evidence type="ECO:0000256" key="6">
    <source>
        <dbReference type="ARBA" id="ARBA00022857"/>
    </source>
</evidence>
<evidence type="ECO:0000256" key="3">
    <source>
        <dbReference type="ARBA" id="ARBA00006550"/>
    </source>
</evidence>
<evidence type="ECO:0000256" key="4">
    <source>
        <dbReference type="ARBA" id="ARBA00022531"/>
    </source>
</evidence>
<keyword evidence="7 12" id="KW-0560">Oxidoreductase</keyword>
<dbReference type="UniPathway" id="UPA00668"/>
<dbReference type="OrthoDB" id="141643at2"/>
<feature type="domain" description="Rubrerythrin diiron-binding" evidence="14">
    <location>
        <begin position="97"/>
        <end position="227"/>
    </location>
</feature>
<evidence type="ECO:0000256" key="12">
    <source>
        <dbReference type="HAMAP-Rule" id="MF_01840"/>
    </source>
</evidence>
<dbReference type="SUPFAM" id="SSF47240">
    <property type="entry name" value="Ferritin-like"/>
    <property type="match status" value="1"/>
</dbReference>
<reference evidence="15 16" key="1">
    <citation type="journal article" date="2017" name="Syst. Appl. Microbiol.">
        <title>Soybeans inoculated with root zone soils of Canadian native legumes harbour diverse and novel Bradyrhizobium spp. that possess agricultural potential.</title>
        <authorList>
            <person name="Bromfield E.S.P."/>
            <person name="Cloutier S."/>
            <person name="Tambong J.T."/>
            <person name="Tran Thi T.V."/>
        </authorList>
    </citation>
    <scope>NUCLEOTIDE SEQUENCE [LARGE SCALE GENOMIC DNA]</scope>
    <source>
        <strain evidence="15 16">39S1MB</strain>
    </source>
</reference>
<dbReference type="NCBIfam" id="NF010172">
    <property type="entry name" value="PRK13654.1"/>
    <property type="match status" value="1"/>
</dbReference>
<comment type="function">
    <text evidence="12">Catalyzes the formation of the isocyclic ring in chlorophyll biosynthesis. Mediates the cyclase reaction, which results in the formation of divinylprotochlorophyllide (Pchlide) characteristic of all chlorophylls from magnesium-protoporphyrin IX 13-monomethyl ester (MgPMME).</text>
</comment>
<reference evidence="15 16" key="2">
    <citation type="journal article" date="2019" name="Int. J. Syst. Evol. Microbiol.">
        <title>Description and complete genome sequence of Bradyrhizobium amphicarpaeae sp. nov., harbouring photosystem and nitrogen-fixation genes.</title>
        <authorList>
            <person name="Bromfield E.S.P."/>
            <person name="Cloutier S."/>
            <person name="Nguyen H.D.T."/>
        </authorList>
    </citation>
    <scope>NUCLEOTIDE SEQUENCE [LARGE SCALE GENOMIC DNA]</scope>
    <source>
        <strain evidence="15 16">39S1MB</strain>
    </source>
</reference>
<name>A0A2U8PYL8_9BRAD</name>
<keyword evidence="9 12" id="KW-0149">Chlorophyll biosynthesis</keyword>
<evidence type="ECO:0000256" key="2">
    <source>
        <dbReference type="ARBA" id="ARBA00005173"/>
    </source>
</evidence>
<evidence type="ECO:0000256" key="8">
    <source>
        <dbReference type="ARBA" id="ARBA00023004"/>
    </source>
</evidence>
<keyword evidence="8 12" id="KW-0408">Iron</keyword>
<comment type="catalytic activity">
    <reaction evidence="11 12">
        <text>Mg-protoporphyrin IX 13-monomethyl ester + 3 NADPH + 3 O2 + 2 H(+) = 3,8-divinyl protochlorophyllide a + 3 NADP(+) + 5 H2O</text>
        <dbReference type="Rhea" id="RHEA:33235"/>
        <dbReference type="ChEBI" id="CHEBI:15377"/>
        <dbReference type="ChEBI" id="CHEBI:15378"/>
        <dbReference type="ChEBI" id="CHEBI:15379"/>
        <dbReference type="ChEBI" id="CHEBI:57783"/>
        <dbReference type="ChEBI" id="CHEBI:58349"/>
        <dbReference type="ChEBI" id="CHEBI:58632"/>
        <dbReference type="ChEBI" id="CHEBI:60491"/>
        <dbReference type="EC" id="1.14.13.81"/>
    </reaction>
</comment>
<keyword evidence="10 12" id="KW-0077">Bacteriochlorophyll biosynthesis</keyword>
<dbReference type="PANTHER" id="PTHR31053:SF2">
    <property type="entry name" value="MAGNESIUM-PROTOPORPHYRIN IX MONOMETHYL ESTER [OXIDATIVE] CYCLASE, CHLOROPLASTIC"/>
    <property type="match status" value="1"/>
</dbReference>
<evidence type="ECO:0000256" key="11">
    <source>
        <dbReference type="ARBA" id="ARBA00049231"/>
    </source>
</evidence>
<dbReference type="InterPro" id="IPR009078">
    <property type="entry name" value="Ferritin-like_SF"/>
</dbReference>
<feature type="region of interest" description="Disordered" evidence="13">
    <location>
        <begin position="1"/>
        <end position="27"/>
    </location>
</feature>
<organism evidence="15 16">
    <name type="scientific">Bradyrhizobium amphicarpaeae</name>
    <dbReference type="NCBI Taxonomy" id="1404768"/>
    <lineage>
        <taxon>Bacteria</taxon>
        <taxon>Pseudomonadati</taxon>
        <taxon>Pseudomonadota</taxon>
        <taxon>Alphaproteobacteria</taxon>
        <taxon>Hyphomicrobiales</taxon>
        <taxon>Nitrobacteraceae</taxon>
        <taxon>Bradyrhizobium</taxon>
    </lineage>
</organism>
<dbReference type="NCBIfam" id="TIGR02029">
    <property type="entry name" value="AcsF"/>
    <property type="match status" value="1"/>
</dbReference>
<evidence type="ECO:0000256" key="7">
    <source>
        <dbReference type="ARBA" id="ARBA00023002"/>
    </source>
</evidence>
<comment type="similarity">
    <text evidence="3 12">Belongs to the AcsF family.</text>
</comment>
<proteinExistence type="inferred from homology"/>
<dbReference type="GO" id="GO:0015979">
    <property type="term" value="P:photosynthesis"/>
    <property type="evidence" value="ECO:0007669"/>
    <property type="project" value="UniProtKB-UniRule"/>
</dbReference>
<comment type="pathway">
    <text evidence="2">Porphyrin-containing compound metabolism; chlorophyll biosynthesis.</text>
</comment>
<keyword evidence="4 12" id="KW-0602">Photosynthesis</keyword>
<accession>A0A2U8PYL8</accession>
<dbReference type="CDD" id="cd01047">
    <property type="entry name" value="ACSF"/>
    <property type="match status" value="1"/>
</dbReference>
<dbReference type="RefSeq" id="WP_094891143.1">
    <property type="nucleotide sequence ID" value="NZ_CP029426.2"/>
</dbReference>
<protein>
    <recommendedName>
        <fullName evidence="12">Aerobic magnesium-protoporphyrin IX monomethyl ester [oxidative] cyclase</fullName>
        <shortName evidence="12">Aerobic Mg-protoporphyrin IX monomethyl ester oxidative cyclase</shortName>
        <ecNumber evidence="12">1.14.13.81</ecNumber>
    </recommendedName>
</protein>
<dbReference type="GO" id="GO:0048529">
    <property type="term" value="F:magnesium-protoporphyrin IX monomethyl ester (oxidative) cyclase activity"/>
    <property type="evidence" value="ECO:0007669"/>
    <property type="project" value="UniProtKB-UniRule"/>
</dbReference>
<comment type="cofactor">
    <cofactor evidence="1 12">
        <name>Fe cation</name>
        <dbReference type="ChEBI" id="CHEBI:24875"/>
    </cofactor>
</comment>
<dbReference type="GO" id="GO:0036070">
    <property type="term" value="P:light-independent bacteriochlorophyll biosynthetic process"/>
    <property type="evidence" value="ECO:0007669"/>
    <property type="project" value="UniProtKB-UniRule"/>
</dbReference>
<dbReference type="InterPro" id="IPR003251">
    <property type="entry name" value="Rr_diiron-bd_dom"/>
</dbReference>
<dbReference type="GO" id="GO:0005506">
    <property type="term" value="F:iron ion binding"/>
    <property type="evidence" value="ECO:0007669"/>
    <property type="project" value="UniProtKB-UniRule"/>
</dbReference>
<evidence type="ECO:0000256" key="13">
    <source>
        <dbReference type="SAM" id="MobiDB-lite"/>
    </source>
</evidence>
<evidence type="ECO:0000313" key="15">
    <source>
        <dbReference type="EMBL" id="AWM02749.1"/>
    </source>
</evidence>
<comment type="pathway">
    <text evidence="12">Porphyrin-containing compound metabolism; bacteriochlorophyll biosynthesis (light-independent).</text>
</comment>
<evidence type="ECO:0000256" key="10">
    <source>
        <dbReference type="ARBA" id="ARBA00023181"/>
    </source>
</evidence>
<evidence type="ECO:0000259" key="14">
    <source>
        <dbReference type="Pfam" id="PF02915"/>
    </source>
</evidence>
<evidence type="ECO:0000256" key="9">
    <source>
        <dbReference type="ARBA" id="ARBA00023171"/>
    </source>
</evidence>
<dbReference type="KEGG" id="brq:CIT40_23790"/>
<keyword evidence="6 12" id="KW-0521">NADP</keyword>
<dbReference type="InterPro" id="IPR008434">
    <property type="entry name" value="AcsF"/>
</dbReference>
<dbReference type="UniPathway" id="UPA00671"/>
<evidence type="ECO:0000256" key="5">
    <source>
        <dbReference type="ARBA" id="ARBA00022723"/>
    </source>
</evidence>
<keyword evidence="16" id="KW-1185">Reference proteome</keyword>
<dbReference type="EC" id="1.14.13.81" evidence="12"/>
<dbReference type="AlphaFoldDB" id="A0A2U8PYL8"/>
<evidence type="ECO:0000256" key="1">
    <source>
        <dbReference type="ARBA" id="ARBA00001962"/>
    </source>
</evidence>
<keyword evidence="5 12" id="KW-0479">Metal-binding</keyword>
<dbReference type="Proteomes" id="UP000215884">
    <property type="component" value="Chromosome"/>
</dbReference>
<dbReference type="Pfam" id="PF02915">
    <property type="entry name" value="Rubrerythrin"/>
    <property type="match status" value="1"/>
</dbReference>
<dbReference type="EMBL" id="CP029426">
    <property type="protein sequence ID" value="AWM02749.1"/>
    <property type="molecule type" value="Genomic_DNA"/>
</dbReference>
<gene>
    <name evidence="12 15" type="primary">acsF</name>
    <name evidence="15" type="ORF">CIT40_23790</name>
</gene>
<evidence type="ECO:0000313" key="16">
    <source>
        <dbReference type="Proteomes" id="UP000215884"/>
    </source>
</evidence>
<sequence length="365" mass="42722">MINMEGGTHGSLQTRPGIKGSSESLDKAREDTILSPRFYTTDYEAMDRLDVSLVRSEWNAVIKELRADHNKAHFVKTDEFKNDLESLPPELRKEFKDFLVSSLTAEFSGCVLYAEIKKRIKNKDIQELFAFMSRDEARHAGFINEILKDHGIGVDLSFLTKVKKYTYFRPKFIFYATYLSEKIGYARYITIYRQMERHPERQFHPIFRWFELWCNDEFRHGEAFALLMRADPSLLRGFNKLWIRFFLLAVFATMYVRDHMRPAFHEALGMHPTEYDMRVFRITSEISRQVFPVTIDIENPRFLVGLERLRLISEAMADAREQGGLWSRVKRAGLAAQAALAFARLFLIPVKPNTLPREICLQPAW</sequence>